<dbReference type="Proteomes" id="UP000251995">
    <property type="component" value="Chromosome"/>
</dbReference>
<proteinExistence type="predicted"/>
<organism evidence="1 2">
    <name type="scientific">Acidipropionibacterium virtanenii</name>
    <dbReference type="NCBI Taxonomy" id="2057246"/>
    <lineage>
        <taxon>Bacteria</taxon>
        <taxon>Bacillati</taxon>
        <taxon>Actinomycetota</taxon>
        <taxon>Actinomycetes</taxon>
        <taxon>Propionibacteriales</taxon>
        <taxon>Propionibacteriaceae</taxon>
        <taxon>Acidipropionibacterium</taxon>
    </lineage>
</organism>
<keyword evidence="2" id="KW-1185">Reference proteome</keyword>
<name>A0A344UT48_9ACTN</name>
<evidence type="ECO:0000313" key="2">
    <source>
        <dbReference type="Proteomes" id="UP000251995"/>
    </source>
</evidence>
<dbReference type="EMBL" id="CP025198">
    <property type="protein sequence ID" value="AXE38446.1"/>
    <property type="molecule type" value="Genomic_DNA"/>
</dbReference>
<dbReference type="RefSeq" id="WP_147243164.1">
    <property type="nucleotide sequence ID" value="NZ_CP025198.1"/>
</dbReference>
<sequence>MASIEDLKYAARTVANNAEYIQVQSRACADTLKRHGDRLGVVGKGSRTILDARQRVAVAQRAVEQSAATLLTLRSNVDRFIAEIGK</sequence>
<protein>
    <submittedName>
        <fullName evidence="1">Uncharacterized protein</fullName>
    </submittedName>
</protein>
<evidence type="ECO:0000313" key="1">
    <source>
        <dbReference type="EMBL" id="AXE38446.1"/>
    </source>
</evidence>
<accession>A0A344UT48</accession>
<gene>
    <name evidence="1" type="ORF">JS278_01270</name>
</gene>
<dbReference type="AlphaFoldDB" id="A0A344UT48"/>
<dbReference type="KEGG" id="acij:JS278_01270"/>
<reference evidence="1 2" key="1">
    <citation type="submission" date="2017-12" db="EMBL/GenBank/DDBJ databases">
        <title>The whole genome sequence of the Acidipropionibacterium virtanenii sp. nov. type strain JS278.</title>
        <authorList>
            <person name="Laine P."/>
            <person name="Deptula P."/>
            <person name="Varmanen P."/>
            <person name="Auvinen P."/>
        </authorList>
    </citation>
    <scope>NUCLEOTIDE SEQUENCE [LARGE SCALE GENOMIC DNA]</scope>
    <source>
        <strain evidence="1 2">JS278</strain>
    </source>
</reference>